<protein>
    <submittedName>
        <fullName evidence="4">Alpha/beta fold hydrolase</fullName>
    </submittedName>
</protein>
<comment type="caution">
    <text evidence="4">The sequence shown here is derived from an EMBL/GenBank/DDBJ whole genome shotgun (WGS) entry which is preliminary data.</text>
</comment>
<evidence type="ECO:0000256" key="1">
    <source>
        <dbReference type="ARBA" id="ARBA00022963"/>
    </source>
</evidence>
<keyword evidence="1" id="KW-0442">Lipid degradation</keyword>
<sequence>MEIQESDLWVPVGSGGDRLYIRRLQGSVNGEAVLMVHGVMANGRIFYTDSGKGLAPFLARAGFDVYVADLRGRGRSTPKIDRQARHGQTEIIREDIPALFEAIRRERGEVPVHCLAHSWGGVHMTSSLLWQPALIERVKSCVWFGSKRSIRVFNLNKLFEVDLLWNRIARWVIRRYGYLPATRMRLGADDETDRSHYQSMQWAKPLPWVDDDGFNYANAARRHPLPPTLYFAAQNDPCRGHPHDVARFRDECAAPLGVVHRLGRATGHRHDYDHVSLLTHPDAPDDHFPLVLDWLAGRYETVAERR</sequence>
<dbReference type="InterPro" id="IPR029058">
    <property type="entry name" value="AB_hydrolase_fold"/>
</dbReference>
<dbReference type="RefSeq" id="WP_289828497.1">
    <property type="nucleotide sequence ID" value="NZ_JAUEDK010000004.1"/>
</dbReference>
<dbReference type="SUPFAM" id="SSF53474">
    <property type="entry name" value="alpha/beta-Hydrolases"/>
    <property type="match status" value="1"/>
</dbReference>
<dbReference type="PANTHER" id="PTHR11005">
    <property type="entry name" value="LYSOSOMAL ACID LIPASE-RELATED"/>
    <property type="match status" value="1"/>
</dbReference>
<evidence type="ECO:0000313" key="4">
    <source>
        <dbReference type="EMBL" id="MDN0073948.1"/>
    </source>
</evidence>
<reference evidence="4" key="1">
    <citation type="submission" date="2023-06" db="EMBL/GenBank/DDBJ databases">
        <authorList>
            <person name="Zhang S."/>
        </authorList>
    </citation>
    <scope>NUCLEOTIDE SEQUENCE</scope>
    <source>
        <strain evidence="4">SG2303</strain>
    </source>
</reference>
<organism evidence="4 5">
    <name type="scientific">Crenobacter oryzisoli</name>
    <dbReference type="NCBI Taxonomy" id="3056844"/>
    <lineage>
        <taxon>Bacteria</taxon>
        <taxon>Pseudomonadati</taxon>
        <taxon>Pseudomonadota</taxon>
        <taxon>Betaproteobacteria</taxon>
        <taxon>Neisseriales</taxon>
        <taxon>Neisseriaceae</taxon>
        <taxon>Crenobacter</taxon>
    </lineage>
</organism>
<evidence type="ECO:0000259" key="3">
    <source>
        <dbReference type="Pfam" id="PF00561"/>
    </source>
</evidence>
<name>A0ABT7XJJ6_9NEIS</name>
<accession>A0ABT7XJJ6</accession>
<keyword evidence="4" id="KW-0378">Hydrolase</keyword>
<evidence type="ECO:0000256" key="2">
    <source>
        <dbReference type="ARBA" id="ARBA00023098"/>
    </source>
</evidence>
<gene>
    <name evidence="4" type="ORF">QU481_03450</name>
</gene>
<dbReference type="EMBL" id="JAUEDK010000004">
    <property type="protein sequence ID" value="MDN0073948.1"/>
    <property type="molecule type" value="Genomic_DNA"/>
</dbReference>
<keyword evidence="2" id="KW-0443">Lipid metabolism</keyword>
<dbReference type="Gene3D" id="3.40.50.1820">
    <property type="entry name" value="alpha/beta hydrolase"/>
    <property type="match status" value="1"/>
</dbReference>
<dbReference type="Proteomes" id="UP001168540">
    <property type="component" value="Unassembled WGS sequence"/>
</dbReference>
<feature type="domain" description="AB hydrolase-1" evidence="3">
    <location>
        <begin position="32"/>
        <end position="238"/>
    </location>
</feature>
<evidence type="ECO:0000313" key="5">
    <source>
        <dbReference type="Proteomes" id="UP001168540"/>
    </source>
</evidence>
<dbReference type="Pfam" id="PF00561">
    <property type="entry name" value="Abhydrolase_1"/>
    <property type="match status" value="1"/>
</dbReference>
<keyword evidence="5" id="KW-1185">Reference proteome</keyword>
<dbReference type="InterPro" id="IPR000073">
    <property type="entry name" value="AB_hydrolase_1"/>
</dbReference>
<proteinExistence type="predicted"/>
<dbReference type="GO" id="GO:0016787">
    <property type="term" value="F:hydrolase activity"/>
    <property type="evidence" value="ECO:0007669"/>
    <property type="project" value="UniProtKB-KW"/>
</dbReference>